<dbReference type="GO" id="GO:0005886">
    <property type="term" value="C:plasma membrane"/>
    <property type="evidence" value="ECO:0007669"/>
    <property type="project" value="TreeGrafter"/>
</dbReference>
<proteinExistence type="predicted"/>
<dbReference type="SUPFAM" id="SSF52283">
    <property type="entry name" value="Formate/glycerate dehydrogenase catalytic domain-like"/>
    <property type="match status" value="1"/>
</dbReference>
<protein>
    <recommendedName>
        <fullName evidence="2">proton-translocating NAD(P)(+) transhydrogenase</fullName>
        <ecNumber evidence="2">7.1.1.1</ecNumber>
    </recommendedName>
</protein>
<comment type="catalytic activity">
    <reaction evidence="7">
        <text>NAD(+) + NADPH + H(+)(in) = NADH + NADP(+) + H(+)(out)</text>
        <dbReference type="Rhea" id="RHEA:47992"/>
        <dbReference type="ChEBI" id="CHEBI:15378"/>
        <dbReference type="ChEBI" id="CHEBI:57540"/>
        <dbReference type="ChEBI" id="CHEBI:57783"/>
        <dbReference type="ChEBI" id="CHEBI:57945"/>
        <dbReference type="ChEBI" id="CHEBI:58349"/>
        <dbReference type="EC" id="7.1.1.1"/>
    </reaction>
</comment>
<evidence type="ECO:0000256" key="5">
    <source>
        <dbReference type="ARBA" id="ARBA00022967"/>
    </source>
</evidence>
<dbReference type="GO" id="GO:0008750">
    <property type="term" value="F:proton-translocating NAD(P)+ transhydrogenase activity"/>
    <property type="evidence" value="ECO:0007669"/>
    <property type="project" value="UniProtKB-EC"/>
</dbReference>
<evidence type="ECO:0000313" key="10">
    <source>
        <dbReference type="EMBL" id="BAU56855.1"/>
    </source>
</evidence>
<dbReference type="Pfam" id="PF05222">
    <property type="entry name" value="AlaDh_PNT_N"/>
    <property type="match status" value="1"/>
</dbReference>
<evidence type="ECO:0000313" key="11">
    <source>
        <dbReference type="Proteomes" id="UP000218890"/>
    </source>
</evidence>
<dbReference type="InterPro" id="IPR036291">
    <property type="entry name" value="NAD(P)-bd_dom_sf"/>
</dbReference>
<dbReference type="GO" id="GO:0050661">
    <property type="term" value="F:NADP binding"/>
    <property type="evidence" value="ECO:0007669"/>
    <property type="project" value="TreeGrafter"/>
</dbReference>
<accession>A0A0X8X770</accession>
<dbReference type="PANTHER" id="PTHR10160:SF19">
    <property type="entry name" value="PROTON-TRANSLOCATING NAD(P)(+) TRANSHYDROGENASE"/>
    <property type="match status" value="1"/>
</dbReference>
<keyword evidence="3" id="KW-0547">Nucleotide-binding</keyword>
<dbReference type="RefSeq" id="WP_096407243.1">
    <property type="nucleotide sequence ID" value="NZ_AP017372.2"/>
</dbReference>
<dbReference type="CDD" id="cd05304">
    <property type="entry name" value="Rubrum_tdh"/>
    <property type="match status" value="1"/>
</dbReference>
<dbReference type="AlphaFoldDB" id="A0A0X8X770"/>
<organism evidence="10 11">
    <name type="scientific">Halorhodospira halochloris</name>
    <name type="common">Ectothiorhodospira halochloris</name>
    <dbReference type="NCBI Taxonomy" id="1052"/>
    <lineage>
        <taxon>Bacteria</taxon>
        <taxon>Pseudomonadati</taxon>
        <taxon>Pseudomonadota</taxon>
        <taxon>Gammaproteobacteria</taxon>
        <taxon>Chromatiales</taxon>
        <taxon>Ectothiorhodospiraceae</taxon>
        <taxon>Halorhodospira</taxon>
    </lineage>
</organism>
<keyword evidence="4" id="KW-0521">NADP</keyword>
<gene>
    <name evidence="10" type="ORF">HH1059_01800</name>
</gene>
<dbReference type="EC" id="7.1.1.1" evidence="2"/>
<dbReference type="EMBL" id="AP017372">
    <property type="protein sequence ID" value="BAU56855.1"/>
    <property type="molecule type" value="Genomic_DNA"/>
</dbReference>
<evidence type="ECO:0000256" key="7">
    <source>
        <dbReference type="ARBA" id="ARBA00048202"/>
    </source>
</evidence>
<dbReference type="Gene3D" id="3.40.50.720">
    <property type="entry name" value="NAD(P)-binding Rossmann-like Domain"/>
    <property type="match status" value="2"/>
</dbReference>
<dbReference type="InterPro" id="IPR007698">
    <property type="entry name" value="AlaDH/PNT_NAD(H)-bd"/>
</dbReference>
<dbReference type="GO" id="GO:0006740">
    <property type="term" value="P:NADPH regeneration"/>
    <property type="evidence" value="ECO:0007669"/>
    <property type="project" value="TreeGrafter"/>
</dbReference>
<dbReference type="OrthoDB" id="9804592at2"/>
<dbReference type="SMART" id="SM01003">
    <property type="entry name" value="AlaDh_PNT_N"/>
    <property type="match status" value="1"/>
</dbReference>
<reference evidence="10" key="1">
    <citation type="submission" date="2016-02" db="EMBL/GenBank/DDBJ databases">
        <title>Halorhodospira halochloris DSM-1059 complete genome, version 2.</title>
        <authorList>
            <person name="Tsukatani Y."/>
        </authorList>
    </citation>
    <scope>NUCLEOTIDE SEQUENCE</scope>
    <source>
        <strain evidence="10">DSM 1059</strain>
    </source>
</reference>
<dbReference type="NCBIfam" id="NF006942">
    <property type="entry name" value="PRK09424.1"/>
    <property type="match status" value="1"/>
</dbReference>
<evidence type="ECO:0000259" key="9">
    <source>
        <dbReference type="SMART" id="SM01003"/>
    </source>
</evidence>
<evidence type="ECO:0000256" key="4">
    <source>
        <dbReference type="ARBA" id="ARBA00022857"/>
    </source>
</evidence>
<evidence type="ECO:0000256" key="1">
    <source>
        <dbReference type="ARBA" id="ARBA00003943"/>
    </source>
</evidence>
<dbReference type="InterPro" id="IPR007886">
    <property type="entry name" value="AlaDH/PNT_N"/>
</dbReference>
<comment type="function">
    <text evidence="1">The transhydrogenation between NADH and NADP is coupled to respiration and ATP hydrolysis and functions as a proton pump across the membrane.</text>
</comment>
<dbReference type="Pfam" id="PF01262">
    <property type="entry name" value="AlaDh_PNT_C"/>
    <property type="match status" value="1"/>
</dbReference>
<sequence>MAIKVAVQKETRPGEKRVALVPGTLKQFGKLGVELMLEKGAGSNAGFDDADYESAGVRIVDNKSDLLAEADVLLGVQPLTAKEAGQLNKGSVLVAFMSPHEGDERISNLCKNKVTSFAMELVPRITRAQSIDALSSQAAAAGYKAALIAAERSPRFFPMLTTAAGTIRPAKAVVVGAGVAGLQAIATCRRLGAQVEGYDVRPETKEQVESLGAKFIDTGVEAVGEGGYARELTAEEQKQQAEVLANHIANAHVVITTAAVPGRKAPQIIDKATVERMQRGSVIVDMAAETGGNCAVTQAGKDVTHKGVIVAGPKNLPASLAVHTSEMYSKNLYNLLSLMIADGQLQLDWEDQVIADTCLTHDGKVRHEPTRERLEGGKS</sequence>
<keyword evidence="11" id="KW-1185">Reference proteome</keyword>
<evidence type="ECO:0000259" key="8">
    <source>
        <dbReference type="SMART" id="SM01002"/>
    </source>
</evidence>
<dbReference type="Proteomes" id="UP000218890">
    <property type="component" value="Chromosome"/>
</dbReference>
<dbReference type="SMART" id="SM01002">
    <property type="entry name" value="AlaDh_PNT_C"/>
    <property type="match status" value="1"/>
</dbReference>
<evidence type="ECO:0000256" key="2">
    <source>
        <dbReference type="ARBA" id="ARBA00012943"/>
    </source>
</evidence>
<dbReference type="PANTHER" id="PTHR10160">
    <property type="entry name" value="NAD(P) TRANSHYDROGENASE"/>
    <property type="match status" value="1"/>
</dbReference>
<keyword evidence="6" id="KW-0520">NAD</keyword>
<feature type="domain" description="Alanine dehydrogenase/pyridine nucleotide transhydrogenase NAD(H)-binding" evidence="8">
    <location>
        <begin position="150"/>
        <end position="312"/>
    </location>
</feature>
<dbReference type="KEGG" id="hhk:HH1059_01800"/>
<name>A0A0X8X770_HALHR</name>
<evidence type="ECO:0000256" key="6">
    <source>
        <dbReference type="ARBA" id="ARBA00023027"/>
    </source>
</evidence>
<evidence type="ECO:0000256" key="3">
    <source>
        <dbReference type="ARBA" id="ARBA00022741"/>
    </source>
</evidence>
<dbReference type="SUPFAM" id="SSF51735">
    <property type="entry name" value="NAD(P)-binding Rossmann-fold domains"/>
    <property type="match status" value="1"/>
</dbReference>
<keyword evidence="5" id="KW-1278">Translocase</keyword>
<feature type="domain" description="Alanine dehydrogenase/pyridine nucleotide transhydrogenase N-terminal" evidence="9">
    <location>
        <begin position="6"/>
        <end position="141"/>
    </location>
</feature>